<keyword evidence="2" id="KW-1185">Reference proteome</keyword>
<reference evidence="1 2" key="1">
    <citation type="journal article" date="2019" name="Nat. Ecol. Evol.">
        <title>Megaphylogeny resolves global patterns of mushroom evolution.</title>
        <authorList>
            <person name="Varga T."/>
            <person name="Krizsan K."/>
            <person name="Foldi C."/>
            <person name="Dima B."/>
            <person name="Sanchez-Garcia M."/>
            <person name="Sanchez-Ramirez S."/>
            <person name="Szollosi G.J."/>
            <person name="Szarkandi J.G."/>
            <person name="Papp V."/>
            <person name="Albert L."/>
            <person name="Andreopoulos W."/>
            <person name="Angelini C."/>
            <person name="Antonin V."/>
            <person name="Barry K.W."/>
            <person name="Bougher N.L."/>
            <person name="Buchanan P."/>
            <person name="Buyck B."/>
            <person name="Bense V."/>
            <person name="Catcheside P."/>
            <person name="Chovatia M."/>
            <person name="Cooper J."/>
            <person name="Damon W."/>
            <person name="Desjardin D."/>
            <person name="Finy P."/>
            <person name="Geml J."/>
            <person name="Haridas S."/>
            <person name="Hughes K."/>
            <person name="Justo A."/>
            <person name="Karasinski D."/>
            <person name="Kautmanova I."/>
            <person name="Kiss B."/>
            <person name="Kocsube S."/>
            <person name="Kotiranta H."/>
            <person name="LaButti K.M."/>
            <person name="Lechner B.E."/>
            <person name="Liimatainen K."/>
            <person name="Lipzen A."/>
            <person name="Lukacs Z."/>
            <person name="Mihaltcheva S."/>
            <person name="Morgado L.N."/>
            <person name="Niskanen T."/>
            <person name="Noordeloos M.E."/>
            <person name="Ohm R.A."/>
            <person name="Ortiz-Santana B."/>
            <person name="Ovrebo C."/>
            <person name="Racz N."/>
            <person name="Riley R."/>
            <person name="Savchenko A."/>
            <person name="Shiryaev A."/>
            <person name="Soop K."/>
            <person name="Spirin V."/>
            <person name="Szebenyi C."/>
            <person name="Tomsovsky M."/>
            <person name="Tulloss R.E."/>
            <person name="Uehling J."/>
            <person name="Grigoriev I.V."/>
            <person name="Vagvolgyi C."/>
            <person name="Papp T."/>
            <person name="Martin F.M."/>
            <person name="Miettinen O."/>
            <person name="Hibbett D.S."/>
            <person name="Nagy L.G."/>
        </authorList>
    </citation>
    <scope>NUCLEOTIDE SEQUENCE [LARGE SCALE GENOMIC DNA]</scope>
    <source>
        <strain evidence="1 2">HHB13444</strain>
    </source>
</reference>
<dbReference type="STRING" id="1314778.A0A5C3PEL1"/>
<dbReference type="Proteomes" id="UP000308197">
    <property type="component" value="Unassembled WGS sequence"/>
</dbReference>
<evidence type="ECO:0000313" key="1">
    <source>
        <dbReference type="EMBL" id="TFK88026.1"/>
    </source>
</evidence>
<accession>A0A5C3PEL1</accession>
<dbReference type="EMBL" id="ML211129">
    <property type="protein sequence ID" value="TFK88026.1"/>
    <property type="molecule type" value="Genomic_DNA"/>
</dbReference>
<gene>
    <name evidence="1" type="ORF">K466DRAFT_585900</name>
</gene>
<sequence length="331" mass="35992">MGVVVLNAAQLVLVLQRRTCSMDPFGLSQHEWSNSYTDLSSHSARAHDPIVEASSISLERWIAPSSPAFGPDFTVADALPDIVLLTVDQVRFHAHLRRLLHASANSFGGLLAKIPEDRVVAVPERASVLSIALRVLYGLPCLHMHPALDDVDLATEALVTYGIDVRRLAAPSLPLYQLILSFAPSHPIEAYCVAGRYDLQDVAIAASSSLLTYDLSTLPDALVARMGPTYCKRLVDLEKLRQSALGDLLDVPVAAHPPSPACDNSRSQLDKVWKAAIAAAVWDGSFENIAQTVFETYEEVRTTSLCTECKSALEERIENAAREWAAVKAQG</sequence>
<dbReference type="InParanoid" id="A0A5C3PEL1"/>
<proteinExistence type="predicted"/>
<evidence type="ECO:0000313" key="2">
    <source>
        <dbReference type="Proteomes" id="UP000308197"/>
    </source>
</evidence>
<dbReference type="AlphaFoldDB" id="A0A5C3PEL1"/>
<protein>
    <recommendedName>
        <fullName evidence="3">BTB domain-containing protein</fullName>
    </recommendedName>
</protein>
<name>A0A5C3PEL1_9APHY</name>
<organism evidence="1 2">
    <name type="scientific">Polyporus arcularius HHB13444</name>
    <dbReference type="NCBI Taxonomy" id="1314778"/>
    <lineage>
        <taxon>Eukaryota</taxon>
        <taxon>Fungi</taxon>
        <taxon>Dikarya</taxon>
        <taxon>Basidiomycota</taxon>
        <taxon>Agaricomycotina</taxon>
        <taxon>Agaricomycetes</taxon>
        <taxon>Polyporales</taxon>
        <taxon>Polyporaceae</taxon>
        <taxon>Polyporus</taxon>
    </lineage>
</organism>
<evidence type="ECO:0008006" key="3">
    <source>
        <dbReference type="Google" id="ProtNLM"/>
    </source>
</evidence>